<dbReference type="InterPro" id="IPR038696">
    <property type="entry name" value="IalB_sf"/>
</dbReference>
<dbReference type="OrthoDB" id="8017994at2"/>
<dbReference type="EMBL" id="FNTH01000001">
    <property type="protein sequence ID" value="SEE36621.1"/>
    <property type="molecule type" value="Genomic_DNA"/>
</dbReference>
<feature type="chain" id="PRO_5011616412" evidence="2">
    <location>
        <begin position="24"/>
        <end position="189"/>
    </location>
</feature>
<name>A0A1H5I9N4_9BRAD</name>
<gene>
    <name evidence="3" type="ORF">SAMN05444164_7824</name>
</gene>
<dbReference type="AlphaFoldDB" id="A0A1H5I9N4"/>
<dbReference type="Gene3D" id="2.60.40.1880">
    <property type="entry name" value="Invasion associated locus B (IalB) protein"/>
    <property type="match status" value="1"/>
</dbReference>
<feature type="signal peptide" evidence="2">
    <location>
        <begin position="1"/>
        <end position="23"/>
    </location>
</feature>
<feature type="region of interest" description="Disordered" evidence="1">
    <location>
        <begin position="155"/>
        <end position="189"/>
    </location>
</feature>
<accession>A0A1H5I9N4</accession>
<sequence>MRYVAIFLGSFAAQLALGGIANAADPRAAELTYEPWTKTCLTEASCFVAAAARGQCAPSGGSISVSPQTSTRALLTANVGTRTMLEGTISLRIDQDEPMQIARTHCYTLGCGGTLEANNELIERLKHAQAIVVEAKNLTGQKISLNFPLAHFSQTYDGPGSAPKASGQSSNEPQRQHTEAVKQLPQCDD</sequence>
<evidence type="ECO:0000313" key="3">
    <source>
        <dbReference type="EMBL" id="SEE36621.1"/>
    </source>
</evidence>
<dbReference type="RefSeq" id="WP_143046884.1">
    <property type="nucleotide sequence ID" value="NZ_FNTH01000001.1"/>
</dbReference>
<proteinExistence type="predicted"/>
<evidence type="ECO:0000256" key="1">
    <source>
        <dbReference type="SAM" id="MobiDB-lite"/>
    </source>
</evidence>
<protein>
    <submittedName>
        <fullName evidence="3">Invasion protein IalB, involved in pathogenesis</fullName>
    </submittedName>
</protein>
<evidence type="ECO:0000313" key="4">
    <source>
        <dbReference type="Proteomes" id="UP000198992"/>
    </source>
</evidence>
<reference evidence="3 4" key="1">
    <citation type="submission" date="2016-10" db="EMBL/GenBank/DDBJ databases">
        <authorList>
            <person name="de Groot N.N."/>
        </authorList>
    </citation>
    <scope>NUCLEOTIDE SEQUENCE [LARGE SCALE GENOMIC DNA]</scope>
    <source>
        <strain evidence="3 4">MT12</strain>
    </source>
</reference>
<evidence type="ECO:0000256" key="2">
    <source>
        <dbReference type="SAM" id="SignalP"/>
    </source>
</evidence>
<dbReference type="Proteomes" id="UP000198992">
    <property type="component" value="Unassembled WGS sequence"/>
</dbReference>
<organism evidence="3 4">
    <name type="scientific">Bradyrhizobium erythrophlei</name>
    <dbReference type="NCBI Taxonomy" id="1437360"/>
    <lineage>
        <taxon>Bacteria</taxon>
        <taxon>Pseudomonadati</taxon>
        <taxon>Pseudomonadota</taxon>
        <taxon>Alphaproteobacteria</taxon>
        <taxon>Hyphomicrobiales</taxon>
        <taxon>Nitrobacteraceae</taxon>
        <taxon>Bradyrhizobium</taxon>
    </lineage>
</organism>
<dbReference type="Pfam" id="PF06776">
    <property type="entry name" value="IalB"/>
    <property type="match status" value="1"/>
</dbReference>
<dbReference type="InterPro" id="IPR010642">
    <property type="entry name" value="Invasion_prot_B"/>
</dbReference>
<keyword evidence="2" id="KW-0732">Signal</keyword>